<dbReference type="GO" id="GO:0005737">
    <property type="term" value="C:cytoplasm"/>
    <property type="evidence" value="ECO:0007669"/>
    <property type="project" value="UniProtKB-SubCell"/>
</dbReference>
<dbReference type="Proteomes" id="UP000596902">
    <property type="component" value="Unassembled WGS sequence"/>
</dbReference>
<feature type="compositionally biased region" description="Acidic residues" evidence="3">
    <location>
        <begin position="919"/>
        <end position="940"/>
    </location>
</feature>
<evidence type="ECO:0000256" key="3">
    <source>
        <dbReference type="SAM" id="MobiDB-lite"/>
    </source>
</evidence>
<dbReference type="InterPro" id="IPR000560">
    <property type="entry name" value="His_Pase_clade-2"/>
</dbReference>
<keyword evidence="2" id="KW-0963">Cytoplasm</keyword>
<name>A0A8H7EIN5_9PLEO</name>
<dbReference type="InterPro" id="IPR003890">
    <property type="entry name" value="MIF4G-like_typ-3"/>
</dbReference>
<evidence type="ECO:0000313" key="5">
    <source>
        <dbReference type="EMBL" id="KAF7679286.1"/>
    </source>
</evidence>
<dbReference type="InterPro" id="IPR029033">
    <property type="entry name" value="His_PPase_superfam"/>
</dbReference>
<dbReference type="FunFam" id="1.25.40.180:FF:000037">
    <property type="entry name" value="Nonsense-mediated mRNA decay factor (Upf2)"/>
    <property type="match status" value="1"/>
</dbReference>
<reference evidence="5" key="2">
    <citation type="submission" date="2020-08" db="EMBL/GenBank/DDBJ databases">
        <title>Draft Genome Sequence of Cumin Blight Pathogen Alternaria burnsii.</title>
        <authorList>
            <person name="Feng Z."/>
        </authorList>
    </citation>
    <scope>NUCLEOTIDE SEQUENCE</scope>
    <source>
        <strain evidence="5">CBS107.38</strain>
    </source>
</reference>
<evidence type="ECO:0000256" key="1">
    <source>
        <dbReference type="ARBA" id="ARBA00004496"/>
    </source>
</evidence>
<dbReference type="Pfam" id="PF04050">
    <property type="entry name" value="Upf2"/>
    <property type="match status" value="1"/>
</dbReference>
<dbReference type="GO" id="GO:0003723">
    <property type="term" value="F:RNA binding"/>
    <property type="evidence" value="ECO:0007669"/>
    <property type="project" value="InterPro"/>
</dbReference>
<dbReference type="SUPFAM" id="SSF48371">
    <property type="entry name" value="ARM repeat"/>
    <property type="match status" value="2"/>
</dbReference>
<dbReference type="FunFam" id="4.10.80.160:FF:000001">
    <property type="entry name" value="Nonsense-mediated mRNA decay factor (Upf2)"/>
    <property type="match status" value="1"/>
</dbReference>
<keyword evidence="6" id="KW-1185">Reference proteome</keyword>
<feature type="compositionally biased region" description="Acidic residues" evidence="3">
    <location>
        <begin position="952"/>
        <end position="961"/>
    </location>
</feature>
<sequence>MERHRKRELRELNIRAWDGDQDIFAVQASLDSSMKKNTAFIKRLRTAVNAAAQAQFLQEIRALSLHKYLSEIISACYEGLCKLKTPGDIAAGVEIVSALHQRFGPTEFTGYIGWYIGRGLATPDKSHLKTLAPEVREREEKERLARQRVLLRVATELWLVGVLRSLDDVARPEEASKAKDNGKLVEGSTKTKSRADNADAEPFPLEVLKDMLGHDREHVNLPLVVILVKAFAWDILGAKPSSAEGRKTVNEDGTTTADKNGEASGVEDEEQDPPIISSDLQQRFRNILTRYFEDVKTHLLRDQKHILSQGRKNAEAYVKSGEVFEDRQSNYEKQMKSQERLVTNAQILADALGVEMPDLKEKDSSANTGDGAIGLVKAGEYLRGQSDGAGIWEDEEERRFYENLIDLKDRVPGILLEEVKKKKTDGDEQVGKKIEAKPEAVEKEAPDAMNGTKPADGEDQSTAIANKSVGAQVDALLARLPELATKDAVDQTAMDFCFLNSKASRNRLIKAVQEIPKGRSDLLPLYSRLIATLGKYMADVSQGLVSYLDDEFRSLQRRKSKDFLGQVRTQNVRYLAELTKFGVVPEHVIFHCLKVSLDDFSRMNIEIICNLLENCGRYLLRNPETSPRMHSFLETLQRKKGAQVIGQQERMLIENAVYYVNPPERAAIEQKERTPVELFLRKIMYQDLTRRTLDKTIKQVRKMHWEEEEVVTLLHKVFAKPGKIKYSNIHLLAVMLGTIHRFHQDFAISVIDDLLESITFGLELNDFKFNQRRISEVKYLGELYIYRLVDSPLIFDTLYKLLNYGWEGGYARPGGYNPLDLSDDYFRIRLVCNLLETCGMYYDKGAAKKKLDFFLTYLQYYVCIKEALPMDVEFIVQDAFNLVRPQWKIVTNLEEASRVFAEAVKQNYQTASADKPVEPDEDDMSASDDDLDGAEDEDVVLPDGEGDKSSGDEDEDSDDDEPMKQTSSDEEEEQIVVTRQEDERDPEAEAEFDRELAKLMSESAESRKHDRKPVFDVPLPMRRAREAPVSADDVGSEVPVPVAPAPSQTMKFSLLSKRGNRTQTRSIDLPSDSTFAVAMRNKQQADTEERQRIKSLVLNYNEARDDADDTTGLDKTPNPYAQPRLDKAGANRSNQRARKLQLSDVNCQSQAQSPLRPLDHSQNYKFDPLLHLPGISPYFDAVGVYHSLKLQDKPNLTPYTGFGLEHQPPIGCNVTAASYIIRHGAIYSNDAEYEEYIKPFLWKLEQHRQGWTGPLAFMEKWQSPILEDRLEELTPSGAVDAELVGKHLLQRYHHLVPDTKRILADKKSRTFDTAENFVKAFPQKDDIEIVRITENTNGSMESLIPHKSCKNFSKKPGEKQQKKVIDLYGASVAHRLSPYTPFKLEPKDVVGFQMLCGYESAIKGERSPICEQFTDSEWMAYEYAWDLKYAYMVGPLNPLSPYLGFPWLQAQSELFAHIEKHDTPGDGWPDRQRFFLGFTHREVPPFIATALGLFNSSSDAAEQFPTDHINWTRAWKMSDLIPFLGHVGMEKMTCERGGVHGDEPGTYVRFIANSAPRPIPDCQDGPGASCEFGMFRKIIGKGAKSHKDFHKVCDKKKCKDATCVEEEEV</sequence>
<dbReference type="RefSeq" id="XP_038789359.1">
    <property type="nucleotide sequence ID" value="XM_038928081.1"/>
</dbReference>
<feature type="compositionally biased region" description="Polar residues" evidence="3">
    <location>
        <begin position="1143"/>
        <end position="1153"/>
    </location>
</feature>
<dbReference type="FunFam" id="3.40.50.1240:FF:000065">
    <property type="entry name" value="Similar to histidine acid phosphatase"/>
    <property type="match status" value="1"/>
</dbReference>
<dbReference type="CDD" id="cd07061">
    <property type="entry name" value="HP_HAP_like"/>
    <property type="match status" value="1"/>
</dbReference>
<proteinExistence type="predicted"/>
<dbReference type="GO" id="GO:0035145">
    <property type="term" value="C:exon-exon junction complex"/>
    <property type="evidence" value="ECO:0007669"/>
    <property type="project" value="TreeGrafter"/>
</dbReference>
<dbReference type="FunFam" id="1.25.40.180:FF:000052">
    <property type="entry name" value="Nonsense-mediated mRNA decay factor"/>
    <property type="match status" value="1"/>
</dbReference>
<feature type="region of interest" description="Disordered" evidence="3">
    <location>
        <begin position="242"/>
        <end position="279"/>
    </location>
</feature>
<accession>A0A8H7EIN5</accession>
<dbReference type="InterPro" id="IPR007193">
    <property type="entry name" value="Upf2/Nmd2_C"/>
</dbReference>
<evidence type="ECO:0000313" key="6">
    <source>
        <dbReference type="Proteomes" id="UP000596902"/>
    </source>
</evidence>
<dbReference type="Gene3D" id="4.10.80.160">
    <property type="match status" value="1"/>
</dbReference>
<dbReference type="PANTHER" id="PTHR12839:SF7">
    <property type="entry name" value="REGULATOR OF NONSENSE TRANSCRIPTS 2"/>
    <property type="match status" value="1"/>
</dbReference>
<feature type="domain" description="MIF4G" evidence="4">
    <location>
        <begin position="678"/>
        <end position="886"/>
    </location>
</feature>
<dbReference type="Pfam" id="PF02854">
    <property type="entry name" value="MIF4G"/>
    <property type="match status" value="2"/>
</dbReference>
<dbReference type="FunFam" id="1.25.40.180:FF:000047">
    <property type="entry name" value="Nonsense-mediated mRNA decay factor (Upf2)"/>
    <property type="match status" value="1"/>
</dbReference>
<feature type="domain" description="MIF4G" evidence="4">
    <location>
        <begin position="473"/>
        <end position="663"/>
    </location>
</feature>
<comment type="caution">
    <text evidence="5">The sequence shown here is derived from an EMBL/GenBank/DDBJ whole genome shotgun (WGS) entry which is preliminary data.</text>
</comment>
<gene>
    <name evidence="5" type="ORF">GT037_003034</name>
</gene>
<dbReference type="InterPro" id="IPR039762">
    <property type="entry name" value="Nmd2/UPF2"/>
</dbReference>
<protein>
    <submittedName>
        <fullName evidence="5">Arm repeat-containing protein</fullName>
    </submittedName>
</protein>
<feature type="region of interest" description="Disordered" evidence="3">
    <location>
        <begin position="910"/>
        <end position="991"/>
    </location>
</feature>
<feature type="compositionally biased region" description="Basic and acidic residues" evidence="3">
    <location>
        <begin position="425"/>
        <end position="446"/>
    </location>
</feature>
<comment type="subcellular location">
    <subcellularLocation>
        <location evidence="1">Cytoplasm</location>
    </subcellularLocation>
</comment>
<dbReference type="Gene3D" id="1.25.40.180">
    <property type="match status" value="3"/>
</dbReference>
<dbReference type="InterPro" id="IPR016024">
    <property type="entry name" value="ARM-type_fold"/>
</dbReference>
<dbReference type="GeneID" id="62201259"/>
<dbReference type="PANTHER" id="PTHR12839">
    <property type="entry name" value="NONSENSE-MEDIATED MRNA DECAY PROTEIN 2 UP-FRAMESHIFT SUPPRESSOR 2"/>
    <property type="match status" value="1"/>
</dbReference>
<reference evidence="5" key="1">
    <citation type="submission" date="2020-01" db="EMBL/GenBank/DDBJ databases">
        <authorList>
            <person name="Feng Z.H.Z."/>
        </authorList>
    </citation>
    <scope>NUCLEOTIDE SEQUENCE</scope>
    <source>
        <strain evidence="5">CBS107.38</strain>
    </source>
</reference>
<dbReference type="GO" id="GO:0000184">
    <property type="term" value="P:nuclear-transcribed mRNA catabolic process, nonsense-mediated decay"/>
    <property type="evidence" value="ECO:0007669"/>
    <property type="project" value="InterPro"/>
</dbReference>
<feature type="region of interest" description="Disordered" evidence="3">
    <location>
        <begin position="1104"/>
        <end position="1159"/>
    </location>
</feature>
<evidence type="ECO:0000259" key="4">
    <source>
        <dbReference type="SMART" id="SM00543"/>
    </source>
</evidence>
<evidence type="ECO:0000256" key="2">
    <source>
        <dbReference type="ARBA" id="ARBA00022490"/>
    </source>
</evidence>
<dbReference type="SUPFAM" id="SSF53254">
    <property type="entry name" value="Phosphoglycerate mutase-like"/>
    <property type="match status" value="1"/>
</dbReference>
<feature type="compositionally biased region" description="Basic and acidic residues" evidence="3">
    <location>
        <begin position="173"/>
        <end position="183"/>
    </location>
</feature>
<organism evidence="5 6">
    <name type="scientific">Alternaria burnsii</name>
    <dbReference type="NCBI Taxonomy" id="1187904"/>
    <lineage>
        <taxon>Eukaryota</taxon>
        <taxon>Fungi</taxon>
        <taxon>Dikarya</taxon>
        <taxon>Ascomycota</taxon>
        <taxon>Pezizomycotina</taxon>
        <taxon>Dothideomycetes</taxon>
        <taxon>Pleosporomycetidae</taxon>
        <taxon>Pleosporales</taxon>
        <taxon>Pleosporineae</taxon>
        <taxon>Pleosporaceae</taxon>
        <taxon>Alternaria</taxon>
        <taxon>Alternaria sect. Alternaria</taxon>
    </lineage>
</organism>
<feature type="region of interest" description="Disordered" evidence="3">
    <location>
        <begin position="425"/>
        <end position="459"/>
    </location>
</feature>
<dbReference type="SMART" id="SM00543">
    <property type="entry name" value="MIF4G"/>
    <property type="match status" value="2"/>
</dbReference>
<feature type="region of interest" description="Disordered" evidence="3">
    <location>
        <begin position="173"/>
        <end position="197"/>
    </location>
</feature>
<dbReference type="Pfam" id="PF00328">
    <property type="entry name" value="His_Phos_2"/>
    <property type="match status" value="1"/>
</dbReference>
<dbReference type="Gene3D" id="3.40.50.1240">
    <property type="entry name" value="Phosphoglycerate mutase-like"/>
    <property type="match status" value="1"/>
</dbReference>
<dbReference type="EMBL" id="JAAABM010000003">
    <property type="protein sequence ID" value="KAF7679286.1"/>
    <property type="molecule type" value="Genomic_DNA"/>
</dbReference>